<protein>
    <recommendedName>
        <fullName evidence="7">Methyltransferase small domain-containing protein</fullName>
    </recommendedName>
</protein>
<dbReference type="CDD" id="cd02440">
    <property type="entry name" value="AdoMet_MTases"/>
    <property type="match status" value="1"/>
</dbReference>
<dbReference type="Pfam" id="PF05175">
    <property type="entry name" value="MTS"/>
    <property type="match status" value="1"/>
</dbReference>
<dbReference type="GO" id="GO:0005634">
    <property type="term" value="C:nucleus"/>
    <property type="evidence" value="ECO:0007669"/>
    <property type="project" value="UniProtKB-SubCell"/>
</dbReference>
<evidence type="ECO:0000259" key="7">
    <source>
        <dbReference type="Pfam" id="PF05175"/>
    </source>
</evidence>
<dbReference type="FunFam" id="3.40.50.150:FF:000077">
    <property type="entry name" value="HemK methyltransferase family member 2"/>
    <property type="match status" value="1"/>
</dbReference>
<dbReference type="NCBIfam" id="TIGR00537">
    <property type="entry name" value="hemK_rel_arch"/>
    <property type="match status" value="1"/>
</dbReference>
<dbReference type="FunCoup" id="A0A024GML3">
    <property type="interactions" value="126"/>
</dbReference>
<evidence type="ECO:0000256" key="1">
    <source>
        <dbReference type="ARBA" id="ARBA00004123"/>
    </source>
</evidence>
<dbReference type="InterPro" id="IPR029063">
    <property type="entry name" value="SAM-dependent_MTases_sf"/>
</dbReference>
<feature type="domain" description="Methyltransferase small" evidence="7">
    <location>
        <begin position="47"/>
        <end position="128"/>
    </location>
</feature>
<keyword evidence="6" id="KW-0539">Nucleus</keyword>
<evidence type="ECO:0000256" key="3">
    <source>
        <dbReference type="ARBA" id="ARBA00022603"/>
    </source>
</evidence>
<comment type="caution">
    <text evidence="8">The sequence shown here is derived from an EMBL/GenBank/DDBJ whole genome shotgun (WGS) entry which is preliminary data.</text>
</comment>
<dbReference type="InterPro" id="IPR002052">
    <property type="entry name" value="DNA_methylase_N6_adenine_CS"/>
</dbReference>
<dbReference type="GO" id="GO:0008757">
    <property type="term" value="F:S-adenosylmethionine-dependent methyltransferase activity"/>
    <property type="evidence" value="ECO:0007669"/>
    <property type="project" value="TreeGrafter"/>
</dbReference>
<comment type="similarity">
    <text evidence="2">Belongs to the eukaryotic/archaeal PrmC-related family.</text>
</comment>
<comment type="subcellular location">
    <subcellularLocation>
        <location evidence="1">Nucleus</location>
    </subcellularLocation>
</comment>
<proteinExistence type="inferred from homology"/>
<dbReference type="PANTHER" id="PTHR45875">
    <property type="entry name" value="METHYLTRANSFERASE N6AMT1"/>
    <property type="match status" value="1"/>
</dbReference>
<dbReference type="EMBL" id="CAIX01000195">
    <property type="protein sequence ID" value="CCI47938.1"/>
    <property type="molecule type" value="Genomic_DNA"/>
</dbReference>
<dbReference type="OrthoDB" id="406152at2759"/>
<dbReference type="PANTHER" id="PTHR45875:SF1">
    <property type="entry name" value="METHYLTRANSFERASE N6AMT1"/>
    <property type="match status" value="1"/>
</dbReference>
<accession>A0A024GML3</accession>
<dbReference type="STRING" id="65357.A0A024GML3"/>
<dbReference type="Proteomes" id="UP000053237">
    <property type="component" value="Unassembled WGS sequence"/>
</dbReference>
<dbReference type="PROSITE" id="PS00092">
    <property type="entry name" value="N6_MTASE"/>
    <property type="match status" value="1"/>
</dbReference>
<name>A0A024GML3_9STRA</name>
<dbReference type="GO" id="GO:0035657">
    <property type="term" value="C:eRF1 methyltransferase complex"/>
    <property type="evidence" value="ECO:0007669"/>
    <property type="project" value="TreeGrafter"/>
</dbReference>
<evidence type="ECO:0000313" key="8">
    <source>
        <dbReference type="EMBL" id="CCI47938.1"/>
    </source>
</evidence>
<evidence type="ECO:0000256" key="6">
    <source>
        <dbReference type="ARBA" id="ARBA00023242"/>
    </source>
</evidence>
<dbReference type="InParanoid" id="A0A024GML3"/>
<gene>
    <name evidence="8" type="ORF">BN9_089810</name>
</gene>
<evidence type="ECO:0000256" key="4">
    <source>
        <dbReference type="ARBA" id="ARBA00022679"/>
    </source>
</evidence>
<evidence type="ECO:0000313" key="9">
    <source>
        <dbReference type="Proteomes" id="UP000053237"/>
    </source>
</evidence>
<reference evidence="8 9" key="1">
    <citation type="submission" date="2012-05" db="EMBL/GenBank/DDBJ databases">
        <title>Recombination and specialization in a pathogen metapopulation.</title>
        <authorList>
            <person name="Gardiner A."/>
            <person name="Kemen E."/>
            <person name="Schultz-Larsen T."/>
            <person name="MacLean D."/>
            <person name="Van Oosterhout C."/>
            <person name="Jones J.D.G."/>
        </authorList>
    </citation>
    <scope>NUCLEOTIDE SEQUENCE [LARGE SCALE GENOMIC DNA]</scope>
    <source>
        <strain evidence="8 9">Ac Nc2</strain>
    </source>
</reference>
<dbReference type="GO" id="GO:0032259">
    <property type="term" value="P:methylation"/>
    <property type="evidence" value="ECO:0007669"/>
    <property type="project" value="UniProtKB-KW"/>
</dbReference>
<dbReference type="InterPro" id="IPR007848">
    <property type="entry name" value="Small_mtfrase_dom"/>
</dbReference>
<dbReference type="GO" id="GO:0003676">
    <property type="term" value="F:nucleic acid binding"/>
    <property type="evidence" value="ECO:0007669"/>
    <property type="project" value="InterPro"/>
</dbReference>
<evidence type="ECO:0000256" key="5">
    <source>
        <dbReference type="ARBA" id="ARBA00022691"/>
    </source>
</evidence>
<organism evidence="8 9">
    <name type="scientific">Albugo candida</name>
    <dbReference type="NCBI Taxonomy" id="65357"/>
    <lineage>
        <taxon>Eukaryota</taxon>
        <taxon>Sar</taxon>
        <taxon>Stramenopiles</taxon>
        <taxon>Oomycota</taxon>
        <taxon>Peronosporomycetes</taxon>
        <taxon>Albuginales</taxon>
        <taxon>Albuginaceae</taxon>
        <taxon>Albugo</taxon>
    </lineage>
</organism>
<sequence length="219" mass="24351">MVLACVPRYNLPKSCSNVYEPAEDSYLLLDALLEEQSFLKSLCPTICAEIGCGTGVIFTYLAALLHQNGQNALFFATDINPEAALVASQTATLNKVPFVDIIRTDLLSSLDHRLEQSIDVLIFNPPYVPTPSYEMRSHGIEAAWAGGVHGREVIDRMLPRVKKVLSPSGVLYMIVLAENRPKEIIQILQRDHLETTIVLSRKCSNEKLFVLKAQRRQGA</sequence>
<dbReference type="InterPro" id="IPR052190">
    <property type="entry name" value="Euk-Arch_PrmC-MTase"/>
</dbReference>
<keyword evidence="5" id="KW-0949">S-adenosyl-L-methionine</keyword>
<dbReference type="InterPro" id="IPR004557">
    <property type="entry name" value="PrmC-related"/>
</dbReference>
<keyword evidence="4" id="KW-0808">Transferase</keyword>
<keyword evidence="9" id="KW-1185">Reference proteome</keyword>
<dbReference type="SUPFAM" id="SSF53335">
    <property type="entry name" value="S-adenosyl-L-methionine-dependent methyltransferases"/>
    <property type="match status" value="1"/>
</dbReference>
<dbReference type="Gene3D" id="3.40.50.150">
    <property type="entry name" value="Vaccinia Virus protein VP39"/>
    <property type="match status" value="1"/>
</dbReference>
<evidence type="ECO:0000256" key="2">
    <source>
        <dbReference type="ARBA" id="ARBA00006149"/>
    </source>
</evidence>
<dbReference type="GO" id="GO:0008276">
    <property type="term" value="F:protein methyltransferase activity"/>
    <property type="evidence" value="ECO:0007669"/>
    <property type="project" value="TreeGrafter"/>
</dbReference>
<keyword evidence="3" id="KW-0489">Methyltransferase</keyword>
<dbReference type="AlphaFoldDB" id="A0A024GML3"/>